<dbReference type="InterPro" id="IPR029061">
    <property type="entry name" value="THDP-binding"/>
</dbReference>
<dbReference type="SUPFAM" id="SSF52922">
    <property type="entry name" value="TK C-terminal domain-like"/>
    <property type="match status" value="1"/>
</dbReference>
<proteinExistence type="predicted"/>
<reference evidence="5 6" key="1">
    <citation type="submission" date="2017-08" db="EMBL/GenBank/DDBJ databases">
        <title>Infants hospitalized years apart are colonized by the same room-sourced microbial strains.</title>
        <authorList>
            <person name="Brooks B."/>
            <person name="Olm M.R."/>
            <person name="Firek B.A."/>
            <person name="Baker R."/>
            <person name="Thomas B.C."/>
            <person name="Morowitz M.J."/>
            <person name="Banfield J.F."/>
        </authorList>
    </citation>
    <scope>NUCLEOTIDE SEQUENCE [LARGE SCALE GENOMIC DNA]</scope>
    <source>
        <strain evidence="5">S2_005_002_R2_33</strain>
    </source>
</reference>
<dbReference type="GO" id="GO:0016491">
    <property type="term" value="F:oxidoreductase activity"/>
    <property type="evidence" value="ECO:0007669"/>
    <property type="project" value="UniProtKB-KW"/>
</dbReference>
<comment type="cofactor">
    <cofactor evidence="1">
        <name>thiamine diphosphate</name>
        <dbReference type="ChEBI" id="CHEBI:58937"/>
    </cofactor>
</comment>
<dbReference type="Pfam" id="PF02779">
    <property type="entry name" value="Transket_pyr"/>
    <property type="match status" value="1"/>
</dbReference>
<evidence type="ECO:0000313" key="5">
    <source>
        <dbReference type="EMBL" id="PZQ56069.1"/>
    </source>
</evidence>
<evidence type="ECO:0000313" key="6">
    <source>
        <dbReference type="Proteomes" id="UP000249082"/>
    </source>
</evidence>
<name>A0A2W5NVM5_9SPHN</name>
<comment type="caution">
    <text evidence="5">The sequence shown here is derived from an EMBL/GenBank/DDBJ whole genome shotgun (WGS) entry which is preliminary data.</text>
</comment>
<dbReference type="FunFam" id="3.40.50.920:FF:000001">
    <property type="entry name" value="Pyruvate dehydrogenase E1 beta subunit"/>
    <property type="match status" value="1"/>
</dbReference>
<dbReference type="SMART" id="SM00861">
    <property type="entry name" value="Transket_pyr"/>
    <property type="match status" value="1"/>
</dbReference>
<evidence type="ECO:0000259" key="4">
    <source>
        <dbReference type="SMART" id="SM00861"/>
    </source>
</evidence>
<dbReference type="Gene3D" id="3.40.50.970">
    <property type="match status" value="1"/>
</dbReference>
<dbReference type="Pfam" id="PF02780">
    <property type="entry name" value="Transketolase_C"/>
    <property type="match status" value="1"/>
</dbReference>
<dbReference type="Gene3D" id="3.40.50.920">
    <property type="match status" value="1"/>
</dbReference>
<evidence type="ECO:0000256" key="2">
    <source>
        <dbReference type="ARBA" id="ARBA00023002"/>
    </source>
</evidence>
<dbReference type="InterPro" id="IPR009014">
    <property type="entry name" value="Transketo_C/PFOR_II"/>
</dbReference>
<feature type="domain" description="Transketolase-like pyrimidine-binding" evidence="4">
    <location>
        <begin position="16"/>
        <end position="193"/>
    </location>
</feature>
<sequence>MSTDTLDAPVVETVKMNGLQAINAALMEAMEADPKVLVLGEDIADNEGGGVVGVTRGLSTKFGTMRVRSTPISEQAIIGAAIGAAMGGYKPVAEIMLMNFTTVAMDMIVNHAAKLRFMSGGQSQVPMVIRTLTGAGNQTAGQHADFYEAWFCHTAGIKVVIPWTPADFKGLYLSAIQDPDPVIIVESGKTLFVPMDVPVNQGPIPLGKANVVAPGSDITIVSYGQMMFTVMQAYEELTKAGVSVEVIDLRTISPWDKETVLASAEKTGRLLVVHEAGRNFGPGAEIAATAQEALFGKLKAPVGRLGAPYCSVPFAKKLEDAFLVQPPEIIAEAQRLVAMG</sequence>
<keyword evidence="3" id="KW-0786">Thiamine pyrophosphate</keyword>
<evidence type="ECO:0000256" key="3">
    <source>
        <dbReference type="ARBA" id="ARBA00023052"/>
    </source>
</evidence>
<dbReference type="SUPFAM" id="SSF52518">
    <property type="entry name" value="Thiamin diphosphate-binding fold (THDP-binding)"/>
    <property type="match status" value="1"/>
</dbReference>
<protein>
    <submittedName>
        <fullName evidence="5">Alpha-ketoacid dehydrogenase subunit beta</fullName>
    </submittedName>
</protein>
<keyword evidence="2" id="KW-0560">Oxidoreductase</keyword>
<dbReference type="Proteomes" id="UP000249082">
    <property type="component" value="Unassembled WGS sequence"/>
</dbReference>
<dbReference type="AlphaFoldDB" id="A0A2W5NVM5"/>
<dbReference type="PANTHER" id="PTHR43257">
    <property type="entry name" value="PYRUVATE DEHYDROGENASE E1 COMPONENT BETA SUBUNIT"/>
    <property type="match status" value="1"/>
</dbReference>
<evidence type="ECO:0000256" key="1">
    <source>
        <dbReference type="ARBA" id="ARBA00001964"/>
    </source>
</evidence>
<dbReference type="PANTHER" id="PTHR43257:SF2">
    <property type="entry name" value="PYRUVATE DEHYDROGENASE E1 COMPONENT SUBUNIT BETA"/>
    <property type="match status" value="1"/>
</dbReference>
<dbReference type="InterPro" id="IPR033248">
    <property type="entry name" value="Transketolase_C"/>
</dbReference>
<dbReference type="InterPro" id="IPR005475">
    <property type="entry name" value="Transketolase-like_Pyr-bd"/>
</dbReference>
<dbReference type="FunFam" id="3.40.50.970:FF:000001">
    <property type="entry name" value="Pyruvate dehydrogenase E1 beta subunit"/>
    <property type="match status" value="1"/>
</dbReference>
<dbReference type="EMBL" id="QFPX01000004">
    <property type="protein sequence ID" value="PZQ56069.1"/>
    <property type="molecule type" value="Genomic_DNA"/>
</dbReference>
<organism evidence="5 6">
    <name type="scientific">Novosphingobium pentaromativorans</name>
    <dbReference type="NCBI Taxonomy" id="205844"/>
    <lineage>
        <taxon>Bacteria</taxon>
        <taxon>Pseudomonadati</taxon>
        <taxon>Pseudomonadota</taxon>
        <taxon>Alphaproteobacteria</taxon>
        <taxon>Sphingomonadales</taxon>
        <taxon>Sphingomonadaceae</taxon>
        <taxon>Novosphingobium</taxon>
    </lineage>
</organism>
<accession>A0A2W5NVM5</accession>
<gene>
    <name evidence="5" type="ORF">DI555_05335</name>
</gene>